<feature type="transmembrane region" description="Helical" evidence="6">
    <location>
        <begin position="302"/>
        <end position="323"/>
    </location>
</feature>
<keyword evidence="2" id="KW-1003">Cell membrane</keyword>
<name>H1Y0I2_9SPHI</name>
<dbReference type="HOGENOM" id="CLU_050052_0_0_10"/>
<dbReference type="AlphaFoldDB" id="H1Y0I2"/>
<feature type="transmembrane region" description="Helical" evidence="6">
    <location>
        <begin position="102"/>
        <end position="119"/>
    </location>
</feature>
<dbReference type="PANTHER" id="PTHR30250">
    <property type="entry name" value="PST FAMILY PREDICTED COLANIC ACID TRANSPORTER"/>
    <property type="match status" value="1"/>
</dbReference>
<feature type="transmembrane region" description="Helical" evidence="6">
    <location>
        <begin position="21"/>
        <end position="43"/>
    </location>
</feature>
<comment type="subcellular location">
    <subcellularLocation>
        <location evidence="1">Cell membrane</location>
        <topology evidence="1">Multi-pass membrane protein</topology>
    </subcellularLocation>
</comment>
<feature type="transmembrane region" description="Helical" evidence="6">
    <location>
        <begin position="260"/>
        <end position="281"/>
    </location>
</feature>
<evidence type="ECO:0000256" key="5">
    <source>
        <dbReference type="ARBA" id="ARBA00023136"/>
    </source>
</evidence>
<keyword evidence="4 6" id="KW-1133">Transmembrane helix</keyword>
<feature type="transmembrane region" description="Helical" evidence="6">
    <location>
        <begin position="397"/>
        <end position="418"/>
    </location>
</feature>
<proteinExistence type="predicted"/>
<evidence type="ECO:0000256" key="3">
    <source>
        <dbReference type="ARBA" id="ARBA00022692"/>
    </source>
</evidence>
<dbReference type="eggNOG" id="COG2244">
    <property type="taxonomic scope" value="Bacteria"/>
</dbReference>
<gene>
    <name evidence="7" type="ORF">Mucpa_4359</name>
</gene>
<feature type="transmembrane region" description="Helical" evidence="6">
    <location>
        <begin position="169"/>
        <end position="190"/>
    </location>
</feature>
<evidence type="ECO:0000256" key="1">
    <source>
        <dbReference type="ARBA" id="ARBA00004651"/>
    </source>
</evidence>
<feature type="transmembrane region" description="Helical" evidence="6">
    <location>
        <begin position="372"/>
        <end position="391"/>
    </location>
</feature>
<dbReference type="OrthoDB" id="846354at2"/>
<feature type="transmembrane region" description="Helical" evidence="6">
    <location>
        <begin position="49"/>
        <end position="70"/>
    </location>
</feature>
<dbReference type="PANTHER" id="PTHR30250:SF26">
    <property type="entry name" value="PSMA PROTEIN"/>
    <property type="match status" value="1"/>
</dbReference>
<sequence>MEISLKIKDSKLFHYGKLVSITALAQGLIQALSFASGIMIVRLLPTKEYALYVLANTMLGTMTLLSDGGISTGVMAQGAKVWTDKKKLGAVIATGLALRKKFAIASLLISLPILIYFLHYHGASWIMTVLISLSLIPAFLTALSDSLLEVAPKLKQDLLPLQKNQMFASIVRAVMIGLTLFIFPWTYVAILGNGVSRAWANLRLRKISSTHADLSHGTDPEVHKEIVKTVKRVLPTSIYYCLSSQITVWLISIFGSTKSLAQVGALSGLASVLTLFSLIFATLVVPRFARLPSNISLLLKKFFLIQGALYIVGILIVVVVWLFSKNILWILGHNFSTLNEELVLIAAGSSVTLISGCTSSLLSSRGLIVPPLLYIPSIIVIQVGLAFVLPIEKVSGVLLYGIATSVFVYLMRVVYFLVKLKKTEGTDS</sequence>
<dbReference type="InterPro" id="IPR050833">
    <property type="entry name" value="Poly_Biosynth_Transport"/>
</dbReference>
<dbReference type="RefSeq" id="WP_008509271.1">
    <property type="nucleotide sequence ID" value="NZ_CM001403.1"/>
</dbReference>
<organism evidence="7 8">
    <name type="scientific">Mucilaginibacter paludis DSM 18603</name>
    <dbReference type="NCBI Taxonomy" id="714943"/>
    <lineage>
        <taxon>Bacteria</taxon>
        <taxon>Pseudomonadati</taxon>
        <taxon>Bacteroidota</taxon>
        <taxon>Sphingobacteriia</taxon>
        <taxon>Sphingobacteriales</taxon>
        <taxon>Sphingobacteriaceae</taxon>
        <taxon>Mucilaginibacter</taxon>
    </lineage>
</organism>
<evidence type="ECO:0000256" key="4">
    <source>
        <dbReference type="ARBA" id="ARBA00022989"/>
    </source>
</evidence>
<accession>H1Y0I2</accession>
<keyword evidence="5 6" id="KW-0472">Membrane</keyword>
<keyword evidence="3 6" id="KW-0812">Transmembrane</keyword>
<dbReference type="Proteomes" id="UP000002774">
    <property type="component" value="Chromosome"/>
</dbReference>
<feature type="transmembrane region" description="Helical" evidence="6">
    <location>
        <begin position="125"/>
        <end position="148"/>
    </location>
</feature>
<reference evidence="7" key="1">
    <citation type="submission" date="2011-09" db="EMBL/GenBank/DDBJ databases">
        <title>The permanent draft genome of Mucilaginibacter paludis DSM 18603.</title>
        <authorList>
            <consortium name="US DOE Joint Genome Institute (JGI-PGF)"/>
            <person name="Lucas S."/>
            <person name="Han J."/>
            <person name="Lapidus A."/>
            <person name="Bruce D."/>
            <person name="Goodwin L."/>
            <person name="Pitluck S."/>
            <person name="Peters L."/>
            <person name="Kyrpides N."/>
            <person name="Mavromatis K."/>
            <person name="Ivanova N."/>
            <person name="Mikhailova N."/>
            <person name="Held B."/>
            <person name="Detter J.C."/>
            <person name="Tapia R."/>
            <person name="Han C."/>
            <person name="Land M."/>
            <person name="Hauser L."/>
            <person name="Markowitz V."/>
            <person name="Cheng J.-F."/>
            <person name="Hugenholtz P."/>
            <person name="Woyke T."/>
            <person name="Wu D."/>
            <person name="Tindall B."/>
            <person name="Brambilla E."/>
            <person name="Klenk H.-P."/>
            <person name="Eisen J.A."/>
        </authorList>
    </citation>
    <scope>NUCLEOTIDE SEQUENCE [LARGE SCALE GENOMIC DNA]</scope>
    <source>
        <strain evidence="7">DSM 18603</strain>
    </source>
</reference>
<evidence type="ECO:0000256" key="2">
    <source>
        <dbReference type="ARBA" id="ARBA00022475"/>
    </source>
</evidence>
<dbReference type="STRING" id="714943.Mucpa_4359"/>
<evidence type="ECO:0000256" key="6">
    <source>
        <dbReference type="SAM" id="Phobius"/>
    </source>
</evidence>
<dbReference type="EMBL" id="CM001403">
    <property type="protein sequence ID" value="EHQ28449.1"/>
    <property type="molecule type" value="Genomic_DNA"/>
</dbReference>
<dbReference type="GO" id="GO:0005886">
    <property type="term" value="C:plasma membrane"/>
    <property type="evidence" value="ECO:0007669"/>
    <property type="project" value="UniProtKB-SubCell"/>
</dbReference>
<evidence type="ECO:0000313" key="7">
    <source>
        <dbReference type="EMBL" id="EHQ28449.1"/>
    </source>
</evidence>
<keyword evidence="8" id="KW-1185">Reference proteome</keyword>
<evidence type="ECO:0000313" key="8">
    <source>
        <dbReference type="Proteomes" id="UP000002774"/>
    </source>
</evidence>
<protein>
    <submittedName>
        <fullName evidence="7">Polysaccharide biosynthesis protein</fullName>
    </submittedName>
</protein>